<name>A0A9N8GZA6_9STRA</name>
<dbReference type="Proteomes" id="UP001153069">
    <property type="component" value="Unassembled WGS sequence"/>
</dbReference>
<evidence type="ECO:0000313" key="3">
    <source>
        <dbReference type="Proteomes" id="UP001153069"/>
    </source>
</evidence>
<evidence type="ECO:0000256" key="1">
    <source>
        <dbReference type="SAM" id="MobiDB-lite"/>
    </source>
</evidence>
<dbReference type="EMBL" id="CAICTM010000001">
    <property type="protein sequence ID" value="CAB9496103.1"/>
    <property type="molecule type" value="Genomic_DNA"/>
</dbReference>
<feature type="region of interest" description="Disordered" evidence="1">
    <location>
        <begin position="1"/>
        <end position="46"/>
    </location>
</feature>
<comment type="caution">
    <text evidence="2">The sequence shown here is derived from an EMBL/GenBank/DDBJ whole genome shotgun (WGS) entry which is preliminary data.</text>
</comment>
<dbReference type="OrthoDB" id="10063099at2759"/>
<reference evidence="2" key="1">
    <citation type="submission" date="2020-06" db="EMBL/GenBank/DDBJ databases">
        <authorList>
            <consortium name="Plant Systems Biology data submission"/>
        </authorList>
    </citation>
    <scope>NUCLEOTIDE SEQUENCE</scope>
    <source>
        <strain evidence="2">D6</strain>
    </source>
</reference>
<gene>
    <name evidence="2" type="ORF">SEMRO_1_G000810.1</name>
</gene>
<accession>A0A9N8GZA6</accession>
<sequence length="400" mass="45441">MEQPHPKRLRTDGSESLGAGSQTKEDGRKEANIPTFDLQTTDADNGTTTDANKILEAYHVYQAVHFKGWNNRSVKKKEEQLSWKDIGSIYQSLNAQDKESWCIENQQLQDNNTEDLLKPRTFLAPRIVPSFSAYCSFLVQKDKDSYQALLERLPVANFASKVPPINDQSWSYEPCVWIFFGRNPINTTSNNNTPTGEPLEGRGLHTDSVSHDGTWHFQLSGQKDWFLSPSCDLVRHWQEEQQQSTKIPPSWDESTKLHVPCQEGDILMVNTRLWFHRTVIPSQQNPSVSYARDFRMTTKDATASSEEEGCGAMSNLDGLYARSEIEAGTIIFSEKDMPDCELHRSKDNPNCEVVELEDGTSAVVSRRTIVCGEFFCVAESSDEEEDVEGEFEEEEFEEDE</sequence>
<evidence type="ECO:0000313" key="2">
    <source>
        <dbReference type="EMBL" id="CAB9496103.1"/>
    </source>
</evidence>
<protein>
    <submittedName>
        <fullName evidence="2">UTP6, small subunit (SSU) processome component, homolog (Yeast)</fullName>
    </submittedName>
</protein>
<dbReference type="Gene3D" id="2.60.120.650">
    <property type="entry name" value="Cupin"/>
    <property type="match status" value="1"/>
</dbReference>
<feature type="region of interest" description="Disordered" evidence="1">
    <location>
        <begin position="380"/>
        <end position="400"/>
    </location>
</feature>
<proteinExistence type="predicted"/>
<dbReference type="SUPFAM" id="SSF51197">
    <property type="entry name" value="Clavaminate synthase-like"/>
    <property type="match status" value="1"/>
</dbReference>
<dbReference type="AlphaFoldDB" id="A0A9N8GZA6"/>
<keyword evidence="3" id="KW-1185">Reference proteome</keyword>
<organism evidence="2 3">
    <name type="scientific">Seminavis robusta</name>
    <dbReference type="NCBI Taxonomy" id="568900"/>
    <lineage>
        <taxon>Eukaryota</taxon>
        <taxon>Sar</taxon>
        <taxon>Stramenopiles</taxon>
        <taxon>Ochrophyta</taxon>
        <taxon>Bacillariophyta</taxon>
        <taxon>Bacillariophyceae</taxon>
        <taxon>Bacillariophycidae</taxon>
        <taxon>Naviculales</taxon>
        <taxon>Naviculaceae</taxon>
        <taxon>Seminavis</taxon>
    </lineage>
</organism>